<keyword evidence="5 9" id="KW-0269">Exonuclease</keyword>
<evidence type="ECO:0000259" key="7">
    <source>
        <dbReference type="Pfam" id="PF02272"/>
    </source>
</evidence>
<dbReference type="PANTHER" id="PTHR30255">
    <property type="entry name" value="SINGLE-STRANDED-DNA-SPECIFIC EXONUCLEASE RECJ"/>
    <property type="match status" value="1"/>
</dbReference>
<evidence type="ECO:0000259" key="8">
    <source>
        <dbReference type="Pfam" id="PF17768"/>
    </source>
</evidence>
<dbReference type="EMBL" id="DXFD01000083">
    <property type="protein sequence ID" value="HIX47149.1"/>
    <property type="molecule type" value="Genomic_DNA"/>
</dbReference>
<evidence type="ECO:0000256" key="1">
    <source>
        <dbReference type="ARBA" id="ARBA00005915"/>
    </source>
</evidence>
<keyword evidence="4" id="KW-0378">Hydrolase</keyword>
<dbReference type="NCBIfam" id="TIGR00644">
    <property type="entry name" value="recJ"/>
    <property type="match status" value="1"/>
</dbReference>
<evidence type="ECO:0000256" key="5">
    <source>
        <dbReference type="ARBA" id="ARBA00022839"/>
    </source>
</evidence>
<dbReference type="Gene3D" id="3.90.1640.30">
    <property type="match status" value="1"/>
</dbReference>
<dbReference type="SUPFAM" id="SSF64182">
    <property type="entry name" value="DHH phosphoesterases"/>
    <property type="match status" value="1"/>
</dbReference>
<dbReference type="GO" id="GO:0003676">
    <property type="term" value="F:nucleic acid binding"/>
    <property type="evidence" value="ECO:0007669"/>
    <property type="project" value="InterPro"/>
</dbReference>
<feature type="domain" description="RecJ OB" evidence="8">
    <location>
        <begin position="455"/>
        <end position="546"/>
    </location>
</feature>
<dbReference type="Pfam" id="PF02272">
    <property type="entry name" value="DHHA1"/>
    <property type="match status" value="1"/>
</dbReference>
<feature type="domain" description="DDH" evidence="6">
    <location>
        <begin position="83"/>
        <end position="210"/>
    </location>
</feature>
<dbReference type="GO" id="GO:0006281">
    <property type="term" value="P:DNA repair"/>
    <property type="evidence" value="ECO:0007669"/>
    <property type="project" value="InterPro"/>
</dbReference>
<name>A0A9D1VUM9_9FIRM</name>
<feature type="domain" description="DHHA1" evidence="7">
    <location>
        <begin position="341"/>
        <end position="432"/>
    </location>
</feature>
<keyword evidence="3" id="KW-0540">Nuclease</keyword>
<dbReference type="GO" id="GO:0006310">
    <property type="term" value="P:DNA recombination"/>
    <property type="evidence" value="ECO:0007669"/>
    <property type="project" value="InterPro"/>
</dbReference>
<dbReference type="PANTHER" id="PTHR30255:SF2">
    <property type="entry name" value="SINGLE-STRANDED-DNA-SPECIFIC EXONUCLEASE RECJ"/>
    <property type="match status" value="1"/>
</dbReference>
<evidence type="ECO:0000313" key="9">
    <source>
        <dbReference type="EMBL" id="HIX47149.1"/>
    </source>
</evidence>
<evidence type="ECO:0000256" key="2">
    <source>
        <dbReference type="ARBA" id="ARBA00019841"/>
    </source>
</evidence>
<dbReference type="InterPro" id="IPR038763">
    <property type="entry name" value="DHH_sf"/>
</dbReference>
<evidence type="ECO:0000259" key="6">
    <source>
        <dbReference type="Pfam" id="PF01368"/>
    </source>
</evidence>
<dbReference type="InterPro" id="IPR003156">
    <property type="entry name" value="DHHA1_dom"/>
</dbReference>
<evidence type="ECO:0000256" key="3">
    <source>
        <dbReference type="ARBA" id="ARBA00022722"/>
    </source>
</evidence>
<evidence type="ECO:0000313" key="10">
    <source>
        <dbReference type="Proteomes" id="UP000824249"/>
    </source>
</evidence>
<proteinExistence type="inferred from homology"/>
<dbReference type="Pfam" id="PF17768">
    <property type="entry name" value="RecJ_OB"/>
    <property type="match status" value="1"/>
</dbReference>
<protein>
    <recommendedName>
        <fullName evidence="2">Single-stranded-DNA-specific exonuclease RecJ</fullName>
    </recommendedName>
</protein>
<comment type="similarity">
    <text evidence="1">Belongs to the RecJ family.</text>
</comment>
<evidence type="ECO:0000256" key="4">
    <source>
        <dbReference type="ARBA" id="ARBA00022801"/>
    </source>
</evidence>
<reference evidence="9" key="2">
    <citation type="submission" date="2021-04" db="EMBL/GenBank/DDBJ databases">
        <authorList>
            <person name="Gilroy R."/>
        </authorList>
    </citation>
    <scope>NUCLEOTIDE SEQUENCE</scope>
    <source>
        <strain evidence="9">26628</strain>
    </source>
</reference>
<dbReference type="Pfam" id="PF01368">
    <property type="entry name" value="DHH"/>
    <property type="match status" value="1"/>
</dbReference>
<organism evidence="9 10">
    <name type="scientific">Candidatus Borkfalkia faecigallinarum</name>
    <dbReference type="NCBI Taxonomy" id="2838509"/>
    <lineage>
        <taxon>Bacteria</taxon>
        <taxon>Bacillati</taxon>
        <taxon>Bacillota</taxon>
        <taxon>Clostridia</taxon>
        <taxon>Christensenellales</taxon>
        <taxon>Christensenellaceae</taxon>
        <taxon>Candidatus Borkfalkia</taxon>
    </lineage>
</organism>
<accession>A0A9D1VUM9</accession>
<dbReference type="AlphaFoldDB" id="A0A9D1VUM9"/>
<dbReference type="InterPro" id="IPR041122">
    <property type="entry name" value="RecJ_OB"/>
</dbReference>
<dbReference type="GO" id="GO:0008409">
    <property type="term" value="F:5'-3' exonuclease activity"/>
    <property type="evidence" value="ECO:0007669"/>
    <property type="project" value="InterPro"/>
</dbReference>
<sequence>MKKIVPEFVFTAEQAEAARAIASRCGLHELTARILFARGADTEEKVRRFLSPSRKHFLSPFRMRGMRELVDRLSRVRDAGGMVAVFGDYDADGIGAAAILTSALRQYGVRCAAHIPERTDGYGMSVAALEAIIDEHKPDLIVTVDCGVSNREEVAYIRSRGVDVVVTDHHELPPVLPDCVVINPKLADDYPYDNLCGAGVAFKVACALLGEDAYPLLDLAAVSTVADSVPLTGENRDIVFEGLRLINTRPREALRCLLATKKEEITAQTLAFTVAPRINAAGRMGDADCALRLFTSRDKAEIYDLACRLNAFNLERQQICDEVYRSAKEKIAAEGAYRNIIMLSDESWNAGIVGIVAARLVEEFNRPAILFVPHGDCLKGSARTIESVNIYEALKACSEHIAEFGGHAQAAGVNIRKESFGALRSALDEYIGKTYSRADLEPTLGVCSGEGVSFDIGLAEELERLEPCGVGNRKPLFAIECEHTPARRLKDGSPHLSVRADGLDLVWFGGEAALPLLSSDIRKTLVFECGVSRFRGEKTVRGVVRDMVCKGGGGSVASLYGFRNALLRMKEPSVPAEIEWDTTEGIRARIRAAREACRYGLLMLCSEGVPAELSDCADGLECDLFRLSSHNVGNAVLVAPAADADIALYRDVIWLDTPAAGGLRDLAGRKVVVNREIDGAGAIRGLDTSREAMSDAYRAVRVGLTGEDSVAAALSVKSDLPVHELIFAIEVFVELGLLRFDRGRLAAVRGKKSDLGRSALYTAVCRWKEKK</sequence>
<gene>
    <name evidence="9" type="primary">recJ</name>
    <name evidence="9" type="ORF">H9737_05635</name>
</gene>
<dbReference type="Proteomes" id="UP000824249">
    <property type="component" value="Unassembled WGS sequence"/>
</dbReference>
<dbReference type="Gene3D" id="3.10.310.30">
    <property type="match status" value="1"/>
</dbReference>
<dbReference type="InterPro" id="IPR051673">
    <property type="entry name" value="SSDNA_exonuclease_RecJ"/>
</dbReference>
<reference evidence="9" key="1">
    <citation type="journal article" date="2021" name="PeerJ">
        <title>Extensive microbial diversity within the chicken gut microbiome revealed by metagenomics and culture.</title>
        <authorList>
            <person name="Gilroy R."/>
            <person name="Ravi A."/>
            <person name="Getino M."/>
            <person name="Pursley I."/>
            <person name="Horton D.L."/>
            <person name="Alikhan N.F."/>
            <person name="Baker D."/>
            <person name="Gharbi K."/>
            <person name="Hall N."/>
            <person name="Watson M."/>
            <person name="Adriaenssens E.M."/>
            <person name="Foster-Nyarko E."/>
            <person name="Jarju S."/>
            <person name="Secka A."/>
            <person name="Antonio M."/>
            <person name="Oren A."/>
            <person name="Chaudhuri R.R."/>
            <person name="La Ragione R."/>
            <person name="Hildebrand F."/>
            <person name="Pallen M.J."/>
        </authorList>
    </citation>
    <scope>NUCLEOTIDE SEQUENCE</scope>
    <source>
        <strain evidence="9">26628</strain>
    </source>
</reference>
<dbReference type="InterPro" id="IPR004610">
    <property type="entry name" value="RecJ"/>
</dbReference>
<dbReference type="InterPro" id="IPR001667">
    <property type="entry name" value="DDH_dom"/>
</dbReference>
<comment type="caution">
    <text evidence="9">The sequence shown here is derived from an EMBL/GenBank/DDBJ whole genome shotgun (WGS) entry which is preliminary data.</text>
</comment>